<dbReference type="Gene3D" id="1.10.10.10">
    <property type="entry name" value="Winged helix-like DNA-binding domain superfamily/Winged helix DNA-binding domain"/>
    <property type="match status" value="1"/>
</dbReference>
<dbReference type="EMBL" id="CP097504">
    <property type="protein sequence ID" value="URD90637.1"/>
    <property type="molecule type" value="Genomic_DNA"/>
</dbReference>
<dbReference type="Proteomes" id="UP001055439">
    <property type="component" value="Chromosome 2"/>
</dbReference>
<reference evidence="1" key="1">
    <citation type="submission" date="2022-05" db="EMBL/GenBank/DDBJ databases">
        <title>The Musa troglodytarum L. genome provides insights into the mechanism of non-climacteric behaviour and enrichment of carotenoids.</title>
        <authorList>
            <person name="Wang J."/>
        </authorList>
    </citation>
    <scope>NUCLEOTIDE SEQUENCE</scope>
    <source>
        <tissue evidence="1">Leaf</tissue>
    </source>
</reference>
<gene>
    <name evidence="1" type="ORF">MUK42_32592</name>
</gene>
<proteinExistence type="predicted"/>
<sequence length="81" mass="8761">MFIVYTVKLTSGYWLTISPKAAIKLELLEIIKVSPGTMLSPADIAVGLHIEILKWPIWWTGSSAYSPPIASSVGLSRSTAS</sequence>
<keyword evidence="2" id="KW-1185">Reference proteome</keyword>
<evidence type="ECO:0000313" key="2">
    <source>
        <dbReference type="Proteomes" id="UP001055439"/>
    </source>
</evidence>
<evidence type="ECO:0000313" key="1">
    <source>
        <dbReference type="EMBL" id="URD90637.1"/>
    </source>
</evidence>
<protein>
    <submittedName>
        <fullName evidence="1">Uncharacterized protein</fullName>
    </submittedName>
</protein>
<dbReference type="InterPro" id="IPR036388">
    <property type="entry name" value="WH-like_DNA-bd_sf"/>
</dbReference>
<organism evidence="1 2">
    <name type="scientific">Musa troglodytarum</name>
    <name type="common">fe'i banana</name>
    <dbReference type="NCBI Taxonomy" id="320322"/>
    <lineage>
        <taxon>Eukaryota</taxon>
        <taxon>Viridiplantae</taxon>
        <taxon>Streptophyta</taxon>
        <taxon>Embryophyta</taxon>
        <taxon>Tracheophyta</taxon>
        <taxon>Spermatophyta</taxon>
        <taxon>Magnoliopsida</taxon>
        <taxon>Liliopsida</taxon>
        <taxon>Zingiberales</taxon>
        <taxon>Musaceae</taxon>
        <taxon>Musa</taxon>
    </lineage>
</organism>
<name>A0A9E7F8J2_9LILI</name>
<accession>A0A9E7F8J2</accession>
<dbReference type="AlphaFoldDB" id="A0A9E7F8J2"/>